<evidence type="ECO:0000313" key="1">
    <source>
        <dbReference type="EMBL" id="KAK8593646.1"/>
    </source>
</evidence>
<proteinExistence type="predicted"/>
<dbReference type="Proteomes" id="UP001472677">
    <property type="component" value="Unassembled WGS sequence"/>
</dbReference>
<accession>A0ABR2G3L2</accession>
<comment type="caution">
    <text evidence="1">The sequence shown here is derived from an EMBL/GenBank/DDBJ whole genome shotgun (WGS) entry which is preliminary data.</text>
</comment>
<sequence>MQQLFTTPCLHIGVVVLKESDESHASCVIELVNTTFRPNRWNCKTPCEFAAGTSCVPLGRMDGSSLQWKELRCYGLSLLGRRCELIAC</sequence>
<keyword evidence="2" id="KW-1185">Reference proteome</keyword>
<gene>
    <name evidence="1" type="ORF">V6N12_045722</name>
</gene>
<evidence type="ECO:0000313" key="2">
    <source>
        <dbReference type="Proteomes" id="UP001472677"/>
    </source>
</evidence>
<dbReference type="EMBL" id="JBBPBM010000003">
    <property type="protein sequence ID" value="KAK8593646.1"/>
    <property type="molecule type" value="Genomic_DNA"/>
</dbReference>
<organism evidence="1 2">
    <name type="scientific">Hibiscus sabdariffa</name>
    <name type="common">roselle</name>
    <dbReference type="NCBI Taxonomy" id="183260"/>
    <lineage>
        <taxon>Eukaryota</taxon>
        <taxon>Viridiplantae</taxon>
        <taxon>Streptophyta</taxon>
        <taxon>Embryophyta</taxon>
        <taxon>Tracheophyta</taxon>
        <taxon>Spermatophyta</taxon>
        <taxon>Magnoliopsida</taxon>
        <taxon>eudicotyledons</taxon>
        <taxon>Gunneridae</taxon>
        <taxon>Pentapetalae</taxon>
        <taxon>rosids</taxon>
        <taxon>malvids</taxon>
        <taxon>Malvales</taxon>
        <taxon>Malvaceae</taxon>
        <taxon>Malvoideae</taxon>
        <taxon>Hibiscus</taxon>
    </lineage>
</organism>
<reference evidence="1 2" key="1">
    <citation type="journal article" date="2024" name="G3 (Bethesda)">
        <title>Genome assembly of Hibiscus sabdariffa L. provides insights into metabolisms of medicinal natural products.</title>
        <authorList>
            <person name="Kim T."/>
        </authorList>
    </citation>
    <scope>NUCLEOTIDE SEQUENCE [LARGE SCALE GENOMIC DNA]</scope>
    <source>
        <strain evidence="1">TK-2024</strain>
        <tissue evidence="1">Old leaves</tissue>
    </source>
</reference>
<protein>
    <submittedName>
        <fullName evidence="1">Uncharacterized protein</fullName>
    </submittedName>
</protein>
<name>A0ABR2G3L2_9ROSI</name>